<name>A0ACB9RBQ3_9MYRT</name>
<reference evidence="2" key="1">
    <citation type="journal article" date="2023" name="Front. Plant Sci.">
        <title>Chromosomal-level genome assembly of Melastoma candidum provides insights into trichome evolution.</title>
        <authorList>
            <person name="Zhong Y."/>
            <person name="Wu W."/>
            <person name="Sun C."/>
            <person name="Zou P."/>
            <person name="Liu Y."/>
            <person name="Dai S."/>
            <person name="Zhou R."/>
        </authorList>
    </citation>
    <scope>NUCLEOTIDE SEQUENCE [LARGE SCALE GENOMIC DNA]</scope>
</reference>
<comment type="caution">
    <text evidence="1">The sequence shown here is derived from an EMBL/GenBank/DDBJ whole genome shotgun (WGS) entry which is preliminary data.</text>
</comment>
<keyword evidence="2" id="KW-1185">Reference proteome</keyword>
<evidence type="ECO:0000313" key="1">
    <source>
        <dbReference type="EMBL" id="KAI4376467.1"/>
    </source>
</evidence>
<evidence type="ECO:0000313" key="2">
    <source>
        <dbReference type="Proteomes" id="UP001057402"/>
    </source>
</evidence>
<gene>
    <name evidence="1" type="ORF">MLD38_014225</name>
</gene>
<dbReference type="Proteomes" id="UP001057402">
    <property type="component" value="Chromosome 4"/>
</dbReference>
<proteinExistence type="predicted"/>
<accession>A0ACB9RBQ3</accession>
<organism evidence="1 2">
    <name type="scientific">Melastoma candidum</name>
    <dbReference type="NCBI Taxonomy" id="119954"/>
    <lineage>
        <taxon>Eukaryota</taxon>
        <taxon>Viridiplantae</taxon>
        <taxon>Streptophyta</taxon>
        <taxon>Embryophyta</taxon>
        <taxon>Tracheophyta</taxon>
        <taxon>Spermatophyta</taxon>
        <taxon>Magnoliopsida</taxon>
        <taxon>eudicotyledons</taxon>
        <taxon>Gunneridae</taxon>
        <taxon>Pentapetalae</taxon>
        <taxon>rosids</taxon>
        <taxon>malvids</taxon>
        <taxon>Myrtales</taxon>
        <taxon>Melastomataceae</taxon>
        <taxon>Melastomatoideae</taxon>
        <taxon>Melastomateae</taxon>
        <taxon>Melastoma</taxon>
    </lineage>
</organism>
<sequence length="595" mass="65380">MAFQDFDLLSERRRAERQQKMRKRIMLGVISSLAIAGVIAGAVIGAVSYYGHGDAGTASHKGGAAAADGAPQLSHSEKAIKMMCQSTDFQDTCKSTLEKAVSKDPSKAQPKDLVKVAVEAAREEIKSAFEKVKSFNFESPREKDALEDCKILVEYALDELELSVDGVSDISKLPKKTHDVNNWLSAVMSYRETCVDGFPEGKTKTDVQNALQITKELTSNSLAIISEISSFLSTFEIPNVAPARHLLEDGNSLDDEGIPAWINGEARRILKAKAIVKPKPNVIVAKDGSGQFKTISDAVAAIPEKHDGKYIIYVKAGIYDETVLLTKKMTNILMYGDGSQKTIVTGRKNNVEGVGTFKSATFAVDGDGFMAMAMGFRNTAGPDKGQAVALRATSNNAVFLNCRFEGYQDTLYAHAHRQFYRSCVIAGTIDFIFGDATAIFQNCLIIVRRPLDGQGNAVTAQGRTARHETTGFVLHNCHIVPDKKLVPVKNVINSYLGRPWKEFSRTVVMESKIDDFIHPDGWMAWFGTYALDTLYYAEYNNKGPGASLAKRVNWKGYKKGFNRQNAIQFTVGPFLEFNGTWVKQSGAPVHYGLFD</sequence>
<protein>
    <submittedName>
        <fullName evidence="1">Uncharacterized protein</fullName>
    </submittedName>
</protein>
<dbReference type="EMBL" id="CM042883">
    <property type="protein sequence ID" value="KAI4376467.1"/>
    <property type="molecule type" value="Genomic_DNA"/>
</dbReference>